<protein>
    <recommendedName>
        <fullName evidence="4">DUF3533 domain-containing protein</fullName>
    </recommendedName>
</protein>
<feature type="transmembrane region" description="Helical" evidence="1">
    <location>
        <begin position="145"/>
        <end position="167"/>
    </location>
</feature>
<comment type="caution">
    <text evidence="2">The sequence shown here is derived from an EMBL/GenBank/DDBJ whole genome shotgun (WGS) entry which is preliminary data.</text>
</comment>
<keyword evidence="3" id="KW-1185">Reference proteome</keyword>
<name>A0A545AY54_9ACTN</name>
<organism evidence="2 3">
    <name type="scientific">Cryptosporangium phraense</name>
    <dbReference type="NCBI Taxonomy" id="2593070"/>
    <lineage>
        <taxon>Bacteria</taxon>
        <taxon>Bacillati</taxon>
        <taxon>Actinomycetota</taxon>
        <taxon>Actinomycetes</taxon>
        <taxon>Cryptosporangiales</taxon>
        <taxon>Cryptosporangiaceae</taxon>
        <taxon>Cryptosporangium</taxon>
    </lineage>
</organism>
<reference evidence="2 3" key="1">
    <citation type="submission" date="2019-07" db="EMBL/GenBank/DDBJ databases">
        <title>Cryptosporangium phraense sp. nov., isolated from plant litter.</title>
        <authorList>
            <person name="Suriyachadkun C."/>
        </authorList>
    </citation>
    <scope>NUCLEOTIDE SEQUENCE [LARGE SCALE GENOMIC DNA]</scope>
    <source>
        <strain evidence="2 3">A-T 5661</strain>
    </source>
</reference>
<dbReference type="AlphaFoldDB" id="A0A545AY54"/>
<keyword evidence="1" id="KW-0812">Transmembrane</keyword>
<feature type="transmembrane region" description="Helical" evidence="1">
    <location>
        <begin position="179"/>
        <end position="204"/>
    </location>
</feature>
<keyword evidence="1" id="KW-1133">Transmembrane helix</keyword>
<feature type="transmembrane region" description="Helical" evidence="1">
    <location>
        <begin position="12"/>
        <end position="31"/>
    </location>
</feature>
<evidence type="ECO:0000313" key="2">
    <source>
        <dbReference type="EMBL" id="TQS45495.1"/>
    </source>
</evidence>
<evidence type="ECO:0000313" key="3">
    <source>
        <dbReference type="Proteomes" id="UP000317982"/>
    </source>
</evidence>
<gene>
    <name evidence="2" type="ORF">FL583_07065</name>
</gene>
<evidence type="ECO:0000256" key="1">
    <source>
        <dbReference type="SAM" id="Phobius"/>
    </source>
</evidence>
<dbReference type="OrthoDB" id="3217869at2"/>
<feature type="transmembrane region" description="Helical" evidence="1">
    <location>
        <begin position="216"/>
        <end position="248"/>
    </location>
</feature>
<accession>A0A545AY54</accession>
<sequence length="325" mass="33627">MTEWRSYVRPGLLMVGALGIQLAFILSYVGAWHAPEADGLPVATVSSAAVEDFQAQVDAKSDAVAAHAYSRRADAIAALNDQDVYAVLLSGRDGLELHLASASNGAAAEALTQVYGRVSTVTGTAVSVYDDRPLPATDNRGISPFYLVVGWVVGGYLVSTLLSFIAGAHPAAQRGRIRVLALLLYAVASGVGGAVVVGPVLGIWHSNLVPLATLGIVVVFGASITSAALSALLGAVGTGLTILLLVVLGNPGSGGPFAPEMLPGPFRELHTWLLTGAATQATRAVVYFSGRGLAADYLVLLLWCGIGTLLYLLAITVRGRRRPTT</sequence>
<proteinExistence type="predicted"/>
<dbReference type="RefSeq" id="WP_142703668.1">
    <property type="nucleotide sequence ID" value="NZ_VIRS01000004.1"/>
</dbReference>
<keyword evidence="1" id="KW-0472">Membrane</keyword>
<dbReference type="EMBL" id="VIRS01000004">
    <property type="protein sequence ID" value="TQS45495.1"/>
    <property type="molecule type" value="Genomic_DNA"/>
</dbReference>
<dbReference type="Proteomes" id="UP000317982">
    <property type="component" value="Unassembled WGS sequence"/>
</dbReference>
<feature type="transmembrane region" description="Helical" evidence="1">
    <location>
        <begin position="294"/>
        <end position="314"/>
    </location>
</feature>
<evidence type="ECO:0008006" key="4">
    <source>
        <dbReference type="Google" id="ProtNLM"/>
    </source>
</evidence>
<dbReference type="InParanoid" id="A0A545AY54"/>